<feature type="region of interest" description="Disordered" evidence="1">
    <location>
        <begin position="330"/>
        <end position="364"/>
    </location>
</feature>
<evidence type="ECO:0000313" key="2">
    <source>
        <dbReference type="EMBL" id="WFD04152.1"/>
    </source>
</evidence>
<sequence length="456" mass="48748">MEAVCAGCGAVGTVHLVADIGSRVCTACSALDEECLLDAPVDALASAQEPWPTEAERRLRHHAYDPEQGRRVSQRRRQERYASMIHSAAVRLGYAYASERSAALFAQTSTALRRAPGAVAAAALYAVLRQDARAVDVTAVAIAMEQPYDAVARAVRTLRTQHGGPFGGVAVEDPSVYVGAHIAFLADAATELAAPNGTLLRRVQAADAQRIATAIATRCRQYELTGLDAQAMAYALALHALEGALQHTLVIRTLVPLAPRAMAARPALGCLAAPPSGSATTILARYAEIGKLLAADVAQLPWARPRKRASGRAHTAFYVRDLVALWEKNGLPPAPTPPEPWTQHFRAPPTPARGARTSPPPAPTLAQRLRLTSDAIDALSDAQVDRLLFARTELATYLRPPAEQEVVRRLKGWDAAPPAPPPVPTDTPRRLRGAAHLYTPIDPAELSEGSDWDEAL</sequence>
<proteinExistence type="predicted"/>
<reference evidence="2" key="1">
    <citation type="submission" date="2023-03" db="EMBL/GenBank/DDBJ databases">
        <title>Mating type loci evolution in Malassezia.</title>
        <authorList>
            <person name="Coelho M.A."/>
        </authorList>
    </citation>
    <scope>NUCLEOTIDE SEQUENCE</scope>
    <source>
        <strain evidence="2">CBS 7876</strain>
    </source>
</reference>
<name>A0AAF0E5Y1_9BASI</name>
<keyword evidence="3" id="KW-1185">Reference proteome</keyword>
<protein>
    <submittedName>
        <fullName evidence="2">Uncharacterized protein</fullName>
    </submittedName>
</protein>
<dbReference type="Proteomes" id="UP001214603">
    <property type="component" value="Chromosome 7"/>
</dbReference>
<gene>
    <name evidence="2" type="ORF">MOBT1_002855</name>
</gene>
<accession>A0AAF0E5Y1</accession>
<feature type="region of interest" description="Disordered" evidence="1">
    <location>
        <begin position="412"/>
        <end position="456"/>
    </location>
</feature>
<evidence type="ECO:0000256" key="1">
    <source>
        <dbReference type="SAM" id="MobiDB-lite"/>
    </source>
</evidence>
<dbReference type="EMBL" id="CP119940">
    <property type="protein sequence ID" value="WFD04152.1"/>
    <property type="molecule type" value="Genomic_DNA"/>
</dbReference>
<organism evidence="2 3">
    <name type="scientific">Malassezia obtusa</name>
    <dbReference type="NCBI Taxonomy" id="76774"/>
    <lineage>
        <taxon>Eukaryota</taxon>
        <taxon>Fungi</taxon>
        <taxon>Dikarya</taxon>
        <taxon>Basidiomycota</taxon>
        <taxon>Ustilaginomycotina</taxon>
        <taxon>Malasseziomycetes</taxon>
        <taxon>Malasseziales</taxon>
        <taxon>Malasseziaceae</taxon>
        <taxon>Malassezia</taxon>
    </lineage>
</organism>
<evidence type="ECO:0000313" key="3">
    <source>
        <dbReference type="Proteomes" id="UP001214603"/>
    </source>
</evidence>
<dbReference type="AlphaFoldDB" id="A0AAF0E5Y1"/>